<dbReference type="CDD" id="cd00096">
    <property type="entry name" value="Ig"/>
    <property type="match status" value="1"/>
</dbReference>
<protein>
    <recommendedName>
        <fullName evidence="1">Ig-like domain-containing protein</fullName>
    </recommendedName>
</protein>
<dbReference type="InterPro" id="IPR013783">
    <property type="entry name" value="Ig-like_fold"/>
</dbReference>
<dbReference type="WBParaSite" id="TREG1_69210.1">
    <property type="protein sequence ID" value="TREG1_69210.1"/>
    <property type="gene ID" value="TREG1_69210"/>
</dbReference>
<dbReference type="InterPro" id="IPR007110">
    <property type="entry name" value="Ig-like_dom"/>
</dbReference>
<dbReference type="PROSITE" id="PS50835">
    <property type="entry name" value="IG_LIKE"/>
    <property type="match status" value="1"/>
</dbReference>
<reference evidence="2" key="1">
    <citation type="submission" date="2022-06" db="EMBL/GenBank/DDBJ databases">
        <authorList>
            <person name="Berger JAMES D."/>
            <person name="Berger JAMES D."/>
        </authorList>
    </citation>
    <scope>NUCLEOTIDE SEQUENCE [LARGE SCALE GENOMIC DNA]</scope>
</reference>
<proteinExistence type="predicted"/>
<evidence type="ECO:0000259" key="1">
    <source>
        <dbReference type="PROSITE" id="PS50835"/>
    </source>
</evidence>
<dbReference type="Proteomes" id="UP000050795">
    <property type="component" value="Unassembled WGS sequence"/>
</dbReference>
<feature type="domain" description="Ig-like" evidence="1">
    <location>
        <begin position="19"/>
        <end position="115"/>
    </location>
</feature>
<sequence length="140" mass="15562">MWKLFNEITGNSYSVYPRPLLTDLINAPLRLLSVCSLLGSLRVGESGIFECSTENSSHASYLQWILNDDTVLLNGNQSADGRFANENGILTMSNLTVQHSGEYQCFDPETNSNVTSHLKSIFLLACVVTITSRRSYSYIT</sequence>
<dbReference type="Pfam" id="PF13927">
    <property type="entry name" value="Ig_3"/>
    <property type="match status" value="1"/>
</dbReference>
<name>A0AA85K686_TRIRE</name>
<evidence type="ECO:0000313" key="3">
    <source>
        <dbReference type="WBParaSite" id="TREG1_69210.1"/>
    </source>
</evidence>
<dbReference type="AlphaFoldDB" id="A0AA85K686"/>
<organism evidence="2 3">
    <name type="scientific">Trichobilharzia regenti</name>
    <name type="common">Nasal bird schistosome</name>
    <dbReference type="NCBI Taxonomy" id="157069"/>
    <lineage>
        <taxon>Eukaryota</taxon>
        <taxon>Metazoa</taxon>
        <taxon>Spiralia</taxon>
        <taxon>Lophotrochozoa</taxon>
        <taxon>Platyhelminthes</taxon>
        <taxon>Trematoda</taxon>
        <taxon>Digenea</taxon>
        <taxon>Strigeidida</taxon>
        <taxon>Schistosomatoidea</taxon>
        <taxon>Schistosomatidae</taxon>
        <taxon>Trichobilharzia</taxon>
    </lineage>
</organism>
<keyword evidence="2" id="KW-1185">Reference proteome</keyword>
<evidence type="ECO:0000313" key="2">
    <source>
        <dbReference type="Proteomes" id="UP000050795"/>
    </source>
</evidence>
<dbReference type="Gene3D" id="2.60.40.10">
    <property type="entry name" value="Immunoglobulins"/>
    <property type="match status" value="1"/>
</dbReference>
<accession>A0AA85K686</accession>
<dbReference type="InterPro" id="IPR036179">
    <property type="entry name" value="Ig-like_dom_sf"/>
</dbReference>
<reference evidence="3" key="2">
    <citation type="submission" date="2023-11" db="UniProtKB">
        <authorList>
            <consortium name="WormBaseParasite"/>
        </authorList>
    </citation>
    <scope>IDENTIFICATION</scope>
</reference>
<dbReference type="SUPFAM" id="SSF48726">
    <property type="entry name" value="Immunoglobulin"/>
    <property type="match status" value="1"/>
</dbReference>